<evidence type="ECO:0000313" key="3">
    <source>
        <dbReference type="Proteomes" id="UP000257451"/>
    </source>
</evidence>
<dbReference type="Proteomes" id="UP000257451">
    <property type="component" value="Unassembled WGS sequence"/>
</dbReference>
<feature type="domain" description="AB hydrolase-1" evidence="1">
    <location>
        <begin position="25"/>
        <end position="270"/>
    </location>
</feature>
<dbReference type="GO" id="GO:0004806">
    <property type="term" value="F:triacylglycerol lipase activity"/>
    <property type="evidence" value="ECO:0007669"/>
    <property type="project" value="TreeGrafter"/>
</dbReference>
<dbReference type="SUPFAM" id="SSF53474">
    <property type="entry name" value="alpha/beta-Hydrolases"/>
    <property type="match status" value="1"/>
</dbReference>
<sequence>MGRYVENLGVRIWTQSFGSRADKAILLISGAMAPAIFWNSNFCERLANLGHFVLRFDSRDIGDSTHFPPARDADADPPYTIDEMVDDVRSILADYDLNTVVLIGHSLGSTVAQLFAVKYPERVEKLFLMSSPIIATGNNTYAETDSETLAAMWQVLMSNKMYPDYKRGKDEFFKVWRYLNGSFELDTDLADEYTKRLYETEVIEPAYNHTKIQVGIDDTWTELSELEIPIHFIFGEKDQLASNVGNIQILANSLPNAHLTVLKGAGHMYFHRRIWQQILSVLTEALA</sequence>
<dbReference type="PRINTS" id="PR00111">
    <property type="entry name" value="ABHYDROLASE"/>
</dbReference>
<evidence type="ECO:0000313" key="2">
    <source>
        <dbReference type="EMBL" id="RFZ40408.1"/>
    </source>
</evidence>
<dbReference type="EMBL" id="PEDF01000089">
    <property type="protein sequence ID" value="RFZ40408.1"/>
    <property type="molecule type" value="Genomic_DNA"/>
</dbReference>
<protein>
    <submittedName>
        <fullName evidence="2">Putative aminoacrylate hydrolase RutD</fullName>
    </submittedName>
</protein>
<dbReference type="PANTHER" id="PTHR43433">
    <property type="entry name" value="HYDROLASE, ALPHA/BETA FOLD FAMILY PROTEIN"/>
    <property type="match status" value="1"/>
</dbReference>
<dbReference type="InterPro" id="IPR000073">
    <property type="entry name" value="AB_hydrolase_1"/>
</dbReference>
<gene>
    <name evidence="2" type="primary">rutD_2</name>
    <name evidence="2" type="ORF">DAVIS_02953</name>
</gene>
<reference evidence="2 3" key="1">
    <citation type="journal article" date="2018" name="Sci. Rep.">
        <title>Extensive genomic diversity among Mycobacterium marinum strains revealed by whole genome sequencing.</title>
        <authorList>
            <person name="Das S."/>
            <person name="Pettersson B.M."/>
            <person name="Behra P.R."/>
            <person name="Mallick A."/>
            <person name="Cheramie M."/>
            <person name="Ramesh M."/>
            <person name="Shirreff L."/>
            <person name="DuCote T."/>
            <person name="Dasgupta S."/>
            <person name="Ennis D.G."/>
            <person name="Kirsebom L.A."/>
        </authorList>
    </citation>
    <scope>NUCLEOTIDE SEQUENCE [LARGE SCALE GENOMIC DNA]</scope>
    <source>
        <strain evidence="2 3">Davis1</strain>
    </source>
</reference>
<dbReference type="PANTHER" id="PTHR43433:SF5">
    <property type="entry name" value="AB HYDROLASE-1 DOMAIN-CONTAINING PROTEIN"/>
    <property type="match status" value="1"/>
</dbReference>
<dbReference type="Pfam" id="PF00561">
    <property type="entry name" value="Abhydrolase_1"/>
    <property type="match status" value="1"/>
</dbReference>
<dbReference type="Gene3D" id="3.40.50.1820">
    <property type="entry name" value="alpha/beta hydrolase"/>
    <property type="match status" value="1"/>
</dbReference>
<dbReference type="InterPro" id="IPR029058">
    <property type="entry name" value="AB_hydrolase_fold"/>
</dbReference>
<evidence type="ECO:0000259" key="1">
    <source>
        <dbReference type="Pfam" id="PF00561"/>
    </source>
</evidence>
<name>A0A3E2MV04_MYCMR</name>
<keyword evidence="2" id="KW-0378">Hydrolase</keyword>
<dbReference type="RefSeq" id="WP_117432426.1">
    <property type="nucleotide sequence ID" value="NZ_BQLC01000029.1"/>
</dbReference>
<accession>A0A3E2MV04</accession>
<organism evidence="2 3">
    <name type="scientific">Mycobacterium marinum</name>
    <dbReference type="NCBI Taxonomy" id="1781"/>
    <lineage>
        <taxon>Bacteria</taxon>
        <taxon>Bacillati</taxon>
        <taxon>Actinomycetota</taxon>
        <taxon>Actinomycetes</taxon>
        <taxon>Mycobacteriales</taxon>
        <taxon>Mycobacteriaceae</taxon>
        <taxon>Mycobacterium</taxon>
        <taxon>Mycobacterium ulcerans group</taxon>
    </lineage>
</organism>
<dbReference type="GO" id="GO:0046503">
    <property type="term" value="P:glycerolipid catabolic process"/>
    <property type="evidence" value="ECO:0007669"/>
    <property type="project" value="TreeGrafter"/>
</dbReference>
<dbReference type="InterPro" id="IPR050471">
    <property type="entry name" value="AB_hydrolase"/>
</dbReference>
<proteinExistence type="predicted"/>
<dbReference type="AlphaFoldDB" id="A0A3E2MV04"/>
<comment type="caution">
    <text evidence="2">The sequence shown here is derived from an EMBL/GenBank/DDBJ whole genome shotgun (WGS) entry which is preliminary data.</text>
</comment>